<comment type="catalytic activity">
    <reaction evidence="1">
        <text>ATP + protein L-histidine = ADP + protein N-phospho-L-histidine.</text>
        <dbReference type="EC" id="2.7.13.3"/>
    </reaction>
</comment>
<sequence>MNELPLQILVVDDEPRLSGQLRLLLEGQGYSVTTAVGGAAGIATLQASDVDVVLTDVTMPDVDGYTVLQWVRENRPDMPIIVMTGYGSLESATRALRLGAYDYILKPFSLPTVQAALNRASAAVSKRRADGQRTAELSAIAAIARQMGRSLEPVAMADATLSAIAESTGAQVALLYTAAENGMRWHLWRHVGLNEQLIQQLAELFPPSPLSKATIVWEDRPPWLAELPYELLQSLCSSVGGKVAWGALPLDAGPQALMALVLVGSSRKTQAWSPPFLISLGNALSMALVNTRLFNAVREERDRLRLLYGISRELASSLDPDQLLSRIIQHTVAAVNAERGSIIISSQDGRTTQRIVARYGMDQSVTESVAAALLQAGLSGWVFRQREAARIADVRVDKRWVELPSTRGRVRSALAVPLLREDQVLGVMTLTHPRIDHFSAADLELVRSVSAQAAVAIENANLFAELEQRVFDLEGLNSTSRELASSLDPLEVARKVAYRCAEMLDASMVALLHVDDKQGTLPLVSLINGQEQPLLKLGPISAALNDQEPVLLTSAGSQIELLVNNEEPLGESWIGVPLMLGDGINGLLIAADERRDAFDAYERQLLTALAGQAAVAMESARLYVTASEERTLLAAVIESVSDGILLTDEGQIVVANPAAGAIAGVSNSRLVNQPLLTFFPMLAMLARREDHESKEIAISNRYYAVNTAPLQNSSLGGQVIVLQDITHFKELDQIKSRFVSMVSHDLKSPLTAIQGYAQLVADGHMGTVNEMQRDALQAVVRNTGAMTALISDLLDLGKIEAGIGISPQETDLAVVLREVIDELKLRAKMGQISVQPEIPSSLPLVADPSRMRQVFTNILSNAIKYTPSGGQVQIRANNGDAKMHVQIQDSGLGIPEDSLPHIFERFYRVKRDIDSPIEGTGLGLAITKSIVDEHGGTIEVQSVIGEGTTFNVYLPQHK</sequence>
<dbReference type="Gene3D" id="1.10.287.130">
    <property type="match status" value="1"/>
</dbReference>
<dbReference type="InterPro" id="IPR035965">
    <property type="entry name" value="PAS-like_dom_sf"/>
</dbReference>
<dbReference type="PROSITE" id="PS50110">
    <property type="entry name" value="RESPONSE_REGULATORY"/>
    <property type="match status" value="1"/>
</dbReference>
<dbReference type="PANTHER" id="PTHR43547:SF2">
    <property type="entry name" value="HYBRID SIGNAL TRANSDUCTION HISTIDINE KINASE C"/>
    <property type="match status" value="1"/>
</dbReference>
<accession>A0ABP9X5U9</accession>
<feature type="modified residue" description="4-aspartylphosphate" evidence="7">
    <location>
        <position position="56"/>
    </location>
</feature>
<keyword evidence="6" id="KW-0902">Two-component regulatory system</keyword>
<dbReference type="InterPro" id="IPR003018">
    <property type="entry name" value="GAF"/>
</dbReference>
<dbReference type="SUPFAM" id="SSF47384">
    <property type="entry name" value="Homodimeric domain of signal transducing histidine kinase"/>
    <property type="match status" value="1"/>
</dbReference>
<dbReference type="InterPro" id="IPR003594">
    <property type="entry name" value="HATPase_dom"/>
</dbReference>
<dbReference type="CDD" id="cd00082">
    <property type="entry name" value="HisKA"/>
    <property type="match status" value="1"/>
</dbReference>
<dbReference type="EMBL" id="BAABRU010000014">
    <property type="protein sequence ID" value="GAA5529928.1"/>
    <property type="molecule type" value="Genomic_DNA"/>
</dbReference>
<keyword evidence="3 7" id="KW-0597">Phosphoprotein</keyword>
<dbReference type="Gene3D" id="3.30.450.20">
    <property type="entry name" value="PAS domain"/>
    <property type="match status" value="1"/>
</dbReference>
<dbReference type="SMART" id="SM00448">
    <property type="entry name" value="REC"/>
    <property type="match status" value="1"/>
</dbReference>
<dbReference type="InterPro" id="IPR004358">
    <property type="entry name" value="Sig_transdc_His_kin-like_C"/>
</dbReference>
<evidence type="ECO:0000259" key="9">
    <source>
        <dbReference type="PROSITE" id="PS50110"/>
    </source>
</evidence>
<evidence type="ECO:0000256" key="4">
    <source>
        <dbReference type="ARBA" id="ARBA00022679"/>
    </source>
</evidence>
<dbReference type="Pfam" id="PF02518">
    <property type="entry name" value="HATPase_c"/>
    <property type="match status" value="1"/>
</dbReference>
<dbReference type="InterPro" id="IPR036097">
    <property type="entry name" value="HisK_dim/P_sf"/>
</dbReference>
<dbReference type="Pfam" id="PF13185">
    <property type="entry name" value="GAF_2"/>
    <property type="match status" value="2"/>
</dbReference>
<evidence type="ECO:0000256" key="1">
    <source>
        <dbReference type="ARBA" id="ARBA00000085"/>
    </source>
</evidence>
<proteinExistence type="predicted"/>
<organism evidence="10 11">
    <name type="scientific">Herpetosiphon gulosus</name>
    <dbReference type="NCBI Taxonomy" id="1973496"/>
    <lineage>
        <taxon>Bacteria</taxon>
        <taxon>Bacillati</taxon>
        <taxon>Chloroflexota</taxon>
        <taxon>Chloroflexia</taxon>
        <taxon>Herpetosiphonales</taxon>
        <taxon>Herpetosiphonaceae</taxon>
        <taxon>Herpetosiphon</taxon>
    </lineage>
</organism>
<dbReference type="Pfam" id="PF00072">
    <property type="entry name" value="Response_reg"/>
    <property type="match status" value="1"/>
</dbReference>
<keyword evidence="5 10" id="KW-0418">Kinase</keyword>
<evidence type="ECO:0000313" key="10">
    <source>
        <dbReference type="EMBL" id="GAA5529928.1"/>
    </source>
</evidence>
<dbReference type="RefSeq" id="WP_345723516.1">
    <property type="nucleotide sequence ID" value="NZ_BAABRU010000014.1"/>
</dbReference>
<feature type="domain" description="Histidine kinase" evidence="8">
    <location>
        <begin position="741"/>
        <end position="958"/>
    </location>
</feature>
<evidence type="ECO:0000256" key="7">
    <source>
        <dbReference type="PROSITE-ProRule" id="PRU00169"/>
    </source>
</evidence>
<dbReference type="InterPro" id="IPR001789">
    <property type="entry name" value="Sig_transdc_resp-reg_receiver"/>
</dbReference>
<dbReference type="PANTHER" id="PTHR43547">
    <property type="entry name" value="TWO-COMPONENT HISTIDINE KINASE"/>
    <property type="match status" value="1"/>
</dbReference>
<evidence type="ECO:0000259" key="8">
    <source>
        <dbReference type="PROSITE" id="PS50109"/>
    </source>
</evidence>
<dbReference type="InterPro" id="IPR036890">
    <property type="entry name" value="HATPase_C_sf"/>
</dbReference>
<dbReference type="Pfam" id="PF00512">
    <property type="entry name" value="HisKA"/>
    <property type="match status" value="1"/>
</dbReference>
<dbReference type="SMART" id="SM00065">
    <property type="entry name" value="GAF"/>
    <property type="match status" value="2"/>
</dbReference>
<dbReference type="SUPFAM" id="SSF55874">
    <property type="entry name" value="ATPase domain of HSP90 chaperone/DNA topoisomerase II/histidine kinase"/>
    <property type="match status" value="1"/>
</dbReference>
<dbReference type="SMART" id="SM00387">
    <property type="entry name" value="HATPase_c"/>
    <property type="match status" value="1"/>
</dbReference>
<feature type="domain" description="Response regulatory" evidence="9">
    <location>
        <begin position="7"/>
        <end position="121"/>
    </location>
</feature>
<dbReference type="PROSITE" id="PS50109">
    <property type="entry name" value="HIS_KIN"/>
    <property type="match status" value="1"/>
</dbReference>
<dbReference type="Gene3D" id="3.30.565.10">
    <property type="entry name" value="Histidine kinase-like ATPase, C-terminal domain"/>
    <property type="match status" value="1"/>
</dbReference>
<reference evidence="10 11" key="1">
    <citation type="submission" date="2024-02" db="EMBL/GenBank/DDBJ databases">
        <title>Herpetosiphon gulosus NBRC 112829.</title>
        <authorList>
            <person name="Ichikawa N."/>
            <person name="Katano-Makiyama Y."/>
            <person name="Hidaka K."/>
        </authorList>
    </citation>
    <scope>NUCLEOTIDE SEQUENCE [LARGE SCALE GENOMIC DNA]</scope>
    <source>
        <strain evidence="10 11">NBRC 112829</strain>
    </source>
</reference>
<evidence type="ECO:0000256" key="6">
    <source>
        <dbReference type="ARBA" id="ARBA00023012"/>
    </source>
</evidence>
<dbReference type="Proteomes" id="UP001428290">
    <property type="component" value="Unassembled WGS sequence"/>
</dbReference>
<dbReference type="InterPro" id="IPR011006">
    <property type="entry name" value="CheY-like_superfamily"/>
</dbReference>
<keyword evidence="11" id="KW-1185">Reference proteome</keyword>
<name>A0ABP9X5U9_9CHLR</name>
<dbReference type="SMART" id="SM00091">
    <property type="entry name" value="PAS"/>
    <property type="match status" value="1"/>
</dbReference>
<dbReference type="InterPro" id="IPR029016">
    <property type="entry name" value="GAF-like_dom_sf"/>
</dbReference>
<evidence type="ECO:0000256" key="5">
    <source>
        <dbReference type="ARBA" id="ARBA00022777"/>
    </source>
</evidence>
<dbReference type="Gene3D" id="3.30.450.40">
    <property type="match status" value="3"/>
</dbReference>
<gene>
    <name evidence="10" type="primary">rcsC_29</name>
    <name evidence="10" type="ORF">Hgul01_03742</name>
</gene>
<dbReference type="InterPro" id="IPR000014">
    <property type="entry name" value="PAS"/>
</dbReference>
<dbReference type="PRINTS" id="PR00344">
    <property type="entry name" value="BCTRLSENSOR"/>
</dbReference>
<dbReference type="CDD" id="cd00075">
    <property type="entry name" value="HATPase"/>
    <property type="match status" value="1"/>
</dbReference>
<evidence type="ECO:0000256" key="2">
    <source>
        <dbReference type="ARBA" id="ARBA00012438"/>
    </source>
</evidence>
<evidence type="ECO:0000256" key="3">
    <source>
        <dbReference type="ARBA" id="ARBA00022553"/>
    </source>
</evidence>
<evidence type="ECO:0000313" key="11">
    <source>
        <dbReference type="Proteomes" id="UP001428290"/>
    </source>
</evidence>
<dbReference type="Gene3D" id="3.40.50.2300">
    <property type="match status" value="1"/>
</dbReference>
<dbReference type="SUPFAM" id="SSF55785">
    <property type="entry name" value="PYP-like sensor domain (PAS domain)"/>
    <property type="match status" value="1"/>
</dbReference>
<dbReference type="SUPFAM" id="SSF52172">
    <property type="entry name" value="CheY-like"/>
    <property type="match status" value="1"/>
</dbReference>
<dbReference type="InterPro" id="IPR005467">
    <property type="entry name" value="His_kinase_dom"/>
</dbReference>
<dbReference type="InterPro" id="IPR003661">
    <property type="entry name" value="HisK_dim/P_dom"/>
</dbReference>
<dbReference type="Pfam" id="PF13188">
    <property type="entry name" value="PAS_8"/>
    <property type="match status" value="1"/>
</dbReference>
<dbReference type="SUPFAM" id="SSF55781">
    <property type="entry name" value="GAF domain-like"/>
    <property type="match status" value="2"/>
</dbReference>
<comment type="caution">
    <text evidence="10">The sequence shown here is derived from an EMBL/GenBank/DDBJ whole genome shotgun (WGS) entry which is preliminary data.</text>
</comment>
<keyword evidence="4" id="KW-0808">Transferase</keyword>
<dbReference type="SMART" id="SM00388">
    <property type="entry name" value="HisKA"/>
    <property type="match status" value="1"/>
</dbReference>
<dbReference type="GO" id="GO:0016301">
    <property type="term" value="F:kinase activity"/>
    <property type="evidence" value="ECO:0007669"/>
    <property type="project" value="UniProtKB-KW"/>
</dbReference>
<dbReference type="EC" id="2.7.13.3" evidence="2"/>
<dbReference type="CDD" id="cd00130">
    <property type="entry name" value="PAS"/>
    <property type="match status" value="1"/>
</dbReference>
<protein>
    <recommendedName>
        <fullName evidence="2">histidine kinase</fullName>
        <ecNumber evidence="2">2.7.13.3</ecNumber>
    </recommendedName>
</protein>